<evidence type="ECO:0000313" key="1">
    <source>
        <dbReference type="EMBL" id="SDG56696.1"/>
    </source>
</evidence>
<dbReference type="Proteomes" id="UP000182894">
    <property type="component" value="Unassembled WGS sequence"/>
</dbReference>
<reference evidence="2" key="1">
    <citation type="submission" date="2016-10" db="EMBL/GenBank/DDBJ databases">
        <authorList>
            <person name="Varghese N."/>
            <person name="Submissions S."/>
        </authorList>
    </citation>
    <scope>NUCLEOTIDE SEQUENCE [LARGE SCALE GENOMIC DNA]</scope>
    <source>
        <strain evidence="2">ATCC 700689</strain>
    </source>
</reference>
<keyword evidence="2" id="KW-1185">Reference proteome</keyword>
<name>A0A1G7VA72_9PSED</name>
<protein>
    <recommendedName>
        <fullName evidence="3">DUF2889 domain-containing protein</fullName>
    </recommendedName>
</protein>
<dbReference type="RefSeq" id="WP_074750862.1">
    <property type="nucleotide sequence ID" value="NZ_FNCO01000002.1"/>
</dbReference>
<dbReference type="AlphaFoldDB" id="A0A1G7VA72"/>
<dbReference type="EMBL" id="FNCO01000002">
    <property type="protein sequence ID" value="SDG56696.1"/>
    <property type="molecule type" value="Genomic_DNA"/>
</dbReference>
<proteinExistence type="predicted"/>
<gene>
    <name evidence="1" type="ORF">SAMN05216605_102439</name>
</gene>
<dbReference type="OrthoDB" id="7058534at2"/>
<accession>A0A1G7VA72</accession>
<evidence type="ECO:0000313" key="2">
    <source>
        <dbReference type="Proteomes" id="UP000182894"/>
    </source>
</evidence>
<sequence length="249" mass="27605">MSMFRRRVVIVSSGQIEGGEVRAALEDDFHHFRVSLRHEHGVLSQVTGQALRFPYSACPEAIEPLHALSGMVLSPIAHSVTRETDARHQCTHLLDLAGLAVAAALRPAQVRRYDIQVPMRLEGRTQAMLQLNGQPLLEWQVKGAIIEDPQPFSGVNIREGMARWALNTLTPDLAEAALLLRRCTMISIGKTHDLDSQIHASSTDRCFSQQTIRAPYALRIKGSTWDIASNETLCAADADWLKECTQTTC</sequence>
<organism evidence="1 2">
    <name type="scientific">Pseudomonas abietaniphila</name>
    <dbReference type="NCBI Taxonomy" id="89065"/>
    <lineage>
        <taxon>Bacteria</taxon>
        <taxon>Pseudomonadati</taxon>
        <taxon>Pseudomonadota</taxon>
        <taxon>Gammaproteobacteria</taxon>
        <taxon>Pseudomonadales</taxon>
        <taxon>Pseudomonadaceae</taxon>
        <taxon>Pseudomonas</taxon>
    </lineage>
</organism>
<dbReference type="Pfam" id="PF11136">
    <property type="entry name" value="DUF2889"/>
    <property type="match status" value="1"/>
</dbReference>
<dbReference type="InterPro" id="IPR021312">
    <property type="entry name" value="DUF2889"/>
</dbReference>
<evidence type="ECO:0008006" key="3">
    <source>
        <dbReference type="Google" id="ProtNLM"/>
    </source>
</evidence>